<keyword evidence="3" id="KW-1185">Reference proteome</keyword>
<accession>A0A3P6P7A6</accession>
<dbReference type="OrthoDB" id="5811161at2759"/>
<dbReference type="Pfam" id="PF11838">
    <property type="entry name" value="ERAP1_C"/>
    <property type="match status" value="1"/>
</dbReference>
<proteinExistence type="predicted"/>
<dbReference type="Gene3D" id="1.25.50.20">
    <property type="match status" value="1"/>
</dbReference>
<dbReference type="AlphaFoldDB" id="A0A3P6P7A6"/>
<reference evidence="2 3" key="1">
    <citation type="submission" date="2018-11" db="EMBL/GenBank/DDBJ databases">
        <authorList>
            <consortium name="Pathogen Informatics"/>
        </authorList>
    </citation>
    <scope>NUCLEOTIDE SEQUENCE [LARGE SCALE GENOMIC DNA]</scope>
</reference>
<dbReference type="Proteomes" id="UP000267096">
    <property type="component" value="Unassembled WGS sequence"/>
</dbReference>
<name>A0A3P6P7A6_ANISI</name>
<gene>
    <name evidence="2" type="ORF">ASIM_LOCUS5146</name>
</gene>
<evidence type="ECO:0000259" key="1">
    <source>
        <dbReference type="Pfam" id="PF11838"/>
    </source>
</evidence>
<protein>
    <recommendedName>
        <fullName evidence="1">ERAP1-like C-terminal domain-containing protein</fullName>
    </recommendedName>
</protein>
<organism evidence="2 3">
    <name type="scientific">Anisakis simplex</name>
    <name type="common">Herring worm</name>
    <dbReference type="NCBI Taxonomy" id="6269"/>
    <lineage>
        <taxon>Eukaryota</taxon>
        <taxon>Metazoa</taxon>
        <taxon>Ecdysozoa</taxon>
        <taxon>Nematoda</taxon>
        <taxon>Chromadorea</taxon>
        <taxon>Rhabditida</taxon>
        <taxon>Spirurina</taxon>
        <taxon>Ascaridomorpha</taxon>
        <taxon>Ascaridoidea</taxon>
        <taxon>Anisakidae</taxon>
        <taxon>Anisakis</taxon>
        <taxon>Anisakis simplex complex</taxon>
    </lineage>
</organism>
<sequence length="120" mass="13912">MNQLQDDPLVFDELTRAQFLSDAIALQQRGSLDWNRVMDIVATLQKEGELAAWYTFKPTLELFMEMFQNTDVWDKLTAFIGRIISEQYSSLGWQKTGDWSHENADGWMSSLKTHFILMAS</sequence>
<dbReference type="InterPro" id="IPR024571">
    <property type="entry name" value="ERAP1-like_C_dom"/>
</dbReference>
<feature type="domain" description="ERAP1-like C-terminal" evidence="1">
    <location>
        <begin position="8"/>
        <end position="98"/>
    </location>
</feature>
<evidence type="ECO:0000313" key="2">
    <source>
        <dbReference type="EMBL" id="VDK25073.1"/>
    </source>
</evidence>
<dbReference type="EMBL" id="UYRR01009760">
    <property type="protein sequence ID" value="VDK25073.1"/>
    <property type="molecule type" value="Genomic_DNA"/>
</dbReference>
<evidence type="ECO:0000313" key="3">
    <source>
        <dbReference type="Proteomes" id="UP000267096"/>
    </source>
</evidence>